<dbReference type="Pfam" id="PF01408">
    <property type="entry name" value="GFO_IDH_MocA"/>
    <property type="match status" value="1"/>
</dbReference>
<dbReference type="RefSeq" id="WP_145803133.1">
    <property type="nucleotide sequence ID" value="NZ_VIVK01000001.1"/>
</dbReference>
<dbReference type="AlphaFoldDB" id="A0A561BLH9"/>
<feature type="compositionally biased region" description="Low complexity" evidence="2">
    <location>
        <begin position="17"/>
        <end position="26"/>
    </location>
</feature>
<dbReference type="PANTHER" id="PTHR43818">
    <property type="entry name" value="BCDNA.GH03377"/>
    <property type="match status" value="1"/>
</dbReference>
<evidence type="ECO:0000313" key="4">
    <source>
        <dbReference type="EMBL" id="TWD79744.1"/>
    </source>
</evidence>
<evidence type="ECO:0000313" key="5">
    <source>
        <dbReference type="Proteomes" id="UP000318380"/>
    </source>
</evidence>
<feature type="region of interest" description="Disordered" evidence="2">
    <location>
        <begin position="1"/>
        <end position="27"/>
    </location>
</feature>
<dbReference type="GO" id="GO:0016491">
    <property type="term" value="F:oxidoreductase activity"/>
    <property type="evidence" value="ECO:0007669"/>
    <property type="project" value="UniProtKB-KW"/>
</dbReference>
<dbReference type="PANTHER" id="PTHR43818:SF11">
    <property type="entry name" value="BCDNA.GH03377"/>
    <property type="match status" value="1"/>
</dbReference>
<keyword evidence="1" id="KW-0560">Oxidoreductase</keyword>
<sequence length="409" mass="42999">MSGTGSRAAASGVQPEAAASSASTSTPTGVPRVALIGVHGYGANHLRRVTEYAADGRVQLVAIADPNPPAADDLPPGTPTYDDLSALLAAQVIDVAVISTPIHTHVPLAELALRAGADVLLEKPPAASLAEFEQLSAVVTETGRICQVGFQSHGSAAAHTLASWVADGRLGEVRGIGAVGAWIRTDRYWQRSRWAGKRMLDGIAVVDGAVTNAFAHASATALLVDGSGRSDQIVSVETELYRANPVESDDTSTVRIRTSRGTTLLTAVSLCAEVPDFEPAVIVHGSQGRAVLRYRLDQIELTVDGDTTITQYDREDLLGNLLDHRADPSVPLLAPLAETGGFTGILEAIRTSPPPAAIDPALVRWEGEGLDRHPMVQDVSKWVSQATEDLALFGEIGAPWATNERNSPS</sequence>
<feature type="domain" description="Gfo/Idh/MocA-like oxidoreductase N-terminal" evidence="3">
    <location>
        <begin position="32"/>
        <end position="150"/>
    </location>
</feature>
<dbReference type="SUPFAM" id="SSF55347">
    <property type="entry name" value="Glyceraldehyde-3-phosphate dehydrogenase-like, C-terminal domain"/>
    <property type="match status" value="1"/>
</dbReference>
<accession>A0A561BLH9</accession>
<organism evidence="4 5">
    <name type="scientific">Kribbella amoyensis</name>
    <dbReference type="NCBI Taxonomy" id="996641"/>
    <lineage>
        <taxon>Bacteria</taxon>
        <taxon>Bacillati</taxon>
        <taxon>Actinomycetota</taxon>
        <taxon>Actinomycetes</taxon>
        <taxon>Propionibacteriales</taxon>
        <taxon>Kribbellaceae</taxon>
        <taxon>Kribbella</taxon>
    </lineage>
</organism>
<dbReference type="Gene3D" id="3.30.360.10">
    <property type="entry name" value="Dihydrodipicolinate Reductase, domain 2"/>
    <property type="match status" value="1"/>
</dbReference>
<dbReference type="EMBL" id="VIVK01000001">
    <property type="protein sequence ID" value="TWD79744.1"/>
    <property type="molecule type" value="Genomic_DNA"/>
</dbReference>
<dbReference type="Proteomes" id="UP000318380">
    <property type="component" value="Unassembled WGS sequence"/>
</dbReference>
<proteinExistence type="predicted"/>
<dbReference type="SUPFAM" id="SSF51735">
    <property type="entry name" value="NAD(P)-binding Rossmann-fold domains"/>
    <property type="match status" value="1"/>
</dbReference>
<name>A0A561BLH9_9ACTN</name>
<keyword evidence="5" id="KW-1185">Reference proteome</keyword>
<evidence type="ECO:0000256" key="2">
    <source>
        <dbReference type="SAM" id="MobiDB-lite"/>
    </source>
</evidence>
<comment type="caution">
    <text evidence="4">The sequence shown here is derived from an EMBL/GenBank/DDBJ whole genome shotgun (WGS) entry which is preliminary data.</text>
</comment>
<dbReference type="InterPro" id="IPR036291">
    <property type="entry name" value="NAD(P)-bd_dom_sf"/>
</dbReference>
<evidence type="ECO:0000256" key="1">
    <source>
        <dbReference type="ARBA" id="ARBA00023002"/>
    </source>
</evidence>
<dbReference type="GO" id="GO:0000166">
    <property type="term" value="F:nucleotide binding"/>
    <property type="evidence" value="ECO:0007669"/>
    <property type="project" value="InterPro"/>
</dbReference>
<gene>
    <name evidence="4" type="ORF">FB561_0809</name>
</gene>
<evidence type="ECO:0000259" key="3">
    <source>
        <dbReference type="Pfam" id="PF01408"/>
    </source>
</evidence>
<dbReference type="InterPro" id="IPR000683">
    <property type="entry name" value="Gfo/Idh/MocA-like_OxRdtase_N"/>
</dbReference>
<reference evidence="4 5" key="1">
    <citation type="submission" date="2019-06" db="EMBL/GenBank/DDBJ databases">
        <title>Sequencing the genomes of 1000 actinobacteria strains.</title>
        <authorList>
            <person name="Klenk H.-P."/>
        </authorList>
    </citation>
    <scope>NUCLEOTIDE SEQUENCE [LARGE SCALE GENOMIC DNA]</scope>
    <source>
        <strain evidence="4 5">DSM 24683</strain>
    </source>
</reference>
<protein>
    <submittedName>
        <fullName evidence="4">Putative dehydrogenase</fullName>
    </submittedName>
</protein>
<dbReference type="InterPro" id="IPR050463">
    <property type="entry name" value="Gfo/Idh/MocA_oxidrdct_glycsds"/>
</dbReference>
<dbReference type="Gene3D" id="3.40.50.720">
    <property type="entry name" value="NAD(P)-binding Rossmann-like Domain"/>
    <property type="match status" value="1"/>
</dbReference>
<dbReference type="OrthoDB" id="9812981at2"/>